<dbReference type="AlphaFoldDB" id="A0A8J6AZD4"/>
<feature type="compositionally biased region" description="Basic and acidic residues" evidence="1">
    <location>
        <begin position="84"/>
        <end position="96"/>
    </location>
</feature>
<feature type="region of interest" description="Disordered" evidence="1">
    <location>
        <begin position="1"/>
        <end position="350"/>
    </location>
</feature>
<feature type="compositionally biased region" description="Pro residues" evidence="1">
    <location>
        <begin position="110"/>
        <end position="161"/>
    </location>
</feature>
<dbReference type="InterPro" id="IPR000095">
    <property type="entry name" value="CRIB_dom"/>
</dbReference>
<evidence type="ECO:0000259" key="2">
    <source>
        <dbReference type="PROSITE" id="PS50108"/>
    </source>
</evidence>
<evidence type="ECO:0000256" key="1">
    <source>
        <dbReference type="SAM" id="MobiDB-lite"/>
    </source>
</evidence>
<feature type="compositionally biased region" description="Pro residues" evidence="1">
    <location>
        <begin position="58"/>
        <end position="78"/>
    </location>
</feature>
<feature type="compositionally biased region" description="Low complexity" evidence="1">
    <location>
        <begin position="287"/>
        <end position="296"/>
    </location>
</feature>
<dbReference type="PROSITE" id="PS51082">
    <property type="entry name" value="WH2"/>
    <property type="match status" value="3"/>
</dbReference>
<evidence type="ECO:0000313" key="4">
    <source>
        <dbReference type="EMBL" id="KAG9389642.1"/>
    </source>
</evidence>
<protein>
    <submittedName>
        <fullName evidence="4">WH2 motif</fullName>
    </submittedName>
</protein>
<feature type="domain" description="CRIB" evidence="2">
    <location>
        <begin position="17"/>
        <end position="30"/>
    </location>
</feature>
<feature type="compositionally biased region" description="Pro residues" evidence="1">
    <location>
        <begin position="262"/>
        <end position="279"/>
    </location>
</feature>
<dbReference type="InterPro" id="IPR003124">
    <property type="entry name" value="WH2_dom"/>
</dbReference>
<feature type="compositionally biased region" description="Low complexity" evidence="1">
    <location>
        <begin position="201"/>
        <end position="213"/>
    </location>
</feature>
<dbReference type="SMART" id="SM00246">
    <property type="entry name" value="WH2"/>
    <property type="match status" value="4"/>
</dbReference>
<feature type="compositionally biased region" description="Gly residues" evidence="1">
    <location>
        <begin position="326"/>
        <end position="345"/>
    </location>
</feature>
<dbReference type="PROSITE" id="PS50108">
    <property type="entry name" value="CRIB"/>
    <property type="match status" value="1"/>
</dbReference>
<organism evidence="4 5">
    <name type="scientific">Carpediemonas membranifera</name>
    <dbReference type="NCBI Taxonomy" id="201153"/>
    <lineage>
        <taxon>Eukaryota</taxon>
        <taxon>Metamonada</taxon>
        <taxon>Carpediemonas-like organisms</taxon>
        <taxon>Carpediemonas</taxon>
    </lineage>
</organism>
<comment type="caution">
    <text evidence="4">The sequence shown here is derived from an EMBL/GenBank/DDBJ whole genome shotgun (WGS) entry which is preliminary data.</text>
</comment>
<dbReference type="Pfam" id="PF02205">
    <property type="entry name" value="WH2"/>
    <property type="match status" value="3"/>
</dbReference>
<accession>A0A8J6AZD4</accession>
<dbReference type="OrthoDB" id="5559822at2759"/>
<evidence type="ECO:0000259" key="3">
    <source>
        <dbReference type="PROSITE" id="PS51082"/>
    </source>
</evidence>
<reference evidence="4" key="1">
    <citation type="submission" date="2021-05" db="EMBL/GenBank/DDBJ databases">
        <title>A free-living protist that lacks canonical eukaryotic 1 DNA replication and segregation systems.</title>
        <authorList>
            <person name="Salas-Leiva D.E."/>
            <person name="Tromer E.C."/>
            <person name="Curtis B.A."/>
            <person name="Jerlstrom-Hultqvist J."/>
            <person name="Kolisko M."/>
            <person name="Yi Z."/>
            <person name="Salas-Leiva J.S."/>
            <person name="Gallot-Lavallee L."/>
            <person name="Kops G.J.P.L."/>
            <person name="Archibald J.M."/>
            <person name="Simpson A.G.B."/>
            <person name="Roger A.J."/>
        </authorList>
    </citation>
    <scope>NUCLEOTIDE SEQUENCE</scope>
    <source>
        <strain evidence="4">BICM</strain>
    </source>
</reference>
<feature type="domain" description="WH2" evidence="3">
    <location>
        <begin position="294"/>
        <end position="311"/>
    </location>
</feature>
<sequence>MFKNLFRKKEEEAPLEIGAPTTFEHDGHIGRGEEGGLDMSRAPATIKSGASALYGPGSAPPRTAPPRPSGAPPPPPAAPSKIGADAERGSAVKPDVRSSFLDQIRGGPQPAAPPSGRPAPPVPAPKPAVPPPPPAMNIPPPPAINAPPPPPPGERAAPPAPKDFLSQIQKGAKLKKVKASDIRDASAASGGAVVETKGGKKPAVPAKPKAAAPKPAPGDFLSQIQAGAKLNKVKKSEIRDSSTPASAGGVVKSAPKPAAKRPGPPPPPPAGLPPPPPLPAAGGTGGAAPRPMAAPGDFLSQIQKGAKLKKVKKSDIRDASSPAVAGGSGGGSGAPAGRPGMGGGAPPANPLFAAIAASAKRRGLTD</sequence>
<feature type="compositionally biased region" description="Basic and acidic residues" evidence="1">
    <location>
        <begin position="23"/>
        <end position="34"/>
    </location>
</feature>
<dbReference type="Proteomes" id="UP000717585">
    <property type="component" value="Unassembled WGS sequence"/>
</dbReference>
<feature type="domain" description="WH2" evidence="3">
    <location>
        <begin position="160"/>
        <end position="177"/>
    </location>
</feature>
<keyword evidence="5" id="KW-1185">Reference proteome</keyword>
<proteinExistence type="predicted"/>
<dbReference type="GO" id="GO:0003779">
    <property type="term" value="F:actin binding"/>
    <property type="evidence" value="ECO:0007669"/>
    <property type="project" value="InterPro"/>
</dbReference>
<dbReference type="EMBL" id="JAHDYR010000069">
    <property type="protein sequence ID" value="KAG9389642.1"/>
    <property type="molecule type" value="Genomic_DNA"/>
</dbReference>
<evidence type="ECO:0000313" key="5">
    <source>
        <dbReference type="Proteomes" id="UP000717585"/>
    </source>
</evidence>
<gene>
    <name evidence="4" type="ORF">J8273_8941</name>
</gene>
<name>A0A8J6AZD4_9EUKA</name>
<feature type="domain" description="WH2" evidence="3">
    <location>
        <begin position="216"/>
        <end position="233"/>
    </location>
</feature>
<dbReference type="PRINTS" id="PR01217">
    <property type="entry name" value="PRICHEXTENSN"/>
</dbReference>